<feature type="signal peptide" evidence="3">
    <location>
        <begin position="1"/>
        <end position="21"/>
    </location>
</feature>
<keyword evidence="6" id="KW-1185">Reference proteome</keyword>
<comment type="subcellular location">
    <subcellularLocation>
        <location evidence="1">Membrane</location>
    </subcellularLocation>
</comment>
<evidence type="ECO:0000256" key="2">
    <source>
        <dbReference type="ARBA" id="ARBA00023136"/>
    </source>
</evidence>
<evidence type="ECO:0000313" key="5">
    <source>
        <dbReference type="EMBL" id="KOO04529.1"/>
    </source>
</evidence>
<gene>
    <name evidence="5" type="ORF">AKJ17_06385</name>
</gene>
<proteinExistence type="predicted"/>
<dbReference type="PATRIC" id="fig|693.5.peg.1303"/>
<feature type="chain" id="PRO_5005600142" description="Glycine zipper 2TM domain-containing protein" evidence="3">
    <location>
        <begin position="22"/>
        <end position="170"/>
    </location>
</feature>
<keyword evidence="2" id="KW-0472">Membrane</keyword>
<dbReference type="GO" id="GO:0019867">
    <property type="term" value="C:outer membrane"/>
    <property type="evidence" value="ECO:0007669"/>
    <property type="project" value="InterPro"/>
</dbReference>
<dbReference type="STRING" id="693.AKJ17_06385"/>
<feature type="domain" description="Glycine zipper 2TM" evidence="4">
    <location>
        <begin position="65"/>
        <end position="106"/>
    </location>
</feature>
<keyword evidence="3" id="KW-0732">Signal</keyword>
<evidence type="ECO:0000256" key="1">
    <source>
        <dbReference type="ARBA" id="ARBA00004370"/>
    </source>
</evidence>
<sequence>MMKTRALVLAVVATTALSACKDDTPKVANITMIEAATKTVKTPYQECLNVVVTKKTAPSDENRIIGAVGGAAAGAALGNQFGGGSGKVIATAAGTIAGALAGREIQGNIQDNNTISTTEKQCQTKYNSTTQVVGYDVTYEISGVPTTVRLAKKPAVKTFPIQDGKVVLPE</sequence>
<dbReference type="PROSITE" id="PS51257">
    <property type="entry name" value="PROKAR_LIPOPROTEIN"/>
    <property type="match status" value="1"/>
</dbReference>
<comment type="caution">
    <text evidence="5">The sequence shown here is derived from an EMBL/GenBank/DDBJ whole genome shotgun (WGS) entry which is preliminary data.</text>
</comment>
<dbReference type="PANTHER" id="PTHR35603:SF2">
    <property type="entry name" value="OUTER MEMBRANE LIPOPROTEIN"/>
    <property type="match status" value="1"/>
</dbReference>
<protein>
    <recommendedName>
        <fullName evidence="4">Glycine zipper 2TM domain-containing protein</fullName>
    </recommendedName>
</protein>
<dbReference type="PANTHER" id="PTHR35603">
    <property type="match status" value="1"/>
</dbReference>
<accession>A0A0M0HR48</accession>
<dbReference type="InterPro" id="IPR008816">
    <property type="entry name" value="Gly_zipper_2TM_dom"/>
</dbReference>
<evidence type="ECO:0000313" key="6">
    <source>
        <dbReference type="Proteomes" id="UP000037515"/>
    </source>
</evidence>
<reference evidence="6" key="1">
    <citation type="submission" date="2015-08" db="EMBL/GenBank/DDBJ databases">
        <title>Vibrio galatheae sp. nov., a novel member of the Vibrionaceae family isolated from the Solomon Islands.</title>
        <authorList>
            <person name="Giubergia S."/>
            <person name="Machado H."/>
            <person name="Mateiu R.V."/>
            <person name="Gram L."/>
        </authorList>
    </citation>
    <scope>NUCLEOTIDE SEQUENCE [LARGE SCALE GENOMIC DNA]</scope>
    <source>
        <strain evidence="6">DSM 19584</strain>
    </source>
</reference>
<dbReference type="NCBIfam" id="NF008437">
    <property type="entry name" value="PRK11280.1"/>
    <property type="match status" value="1"/>
</dbReference>
<organism evidence="5 6">
    <name type="scientific">Vibrio nereis</name>
    <dbReference type="NCBI Taxonomy" id="693"/>
    <lineage>
        <taxon>Bacteria</taxon>
        <taxon>Pseudomonadati</taxon>
        <taxon>Pseudomonadota</taxon>
        <taxon>Gammaproteobacteria</taxon>
        <taxon>Vibrionales</taxon>
        <taxon>Vibrionaceae</taxon>
        <taxon>Vibrio</taxon>
    </lineage>
</organism>
<dbReference type="InterPro" id="IPR051407">
    <property type="entry name" value="Bact_OM_lipoprot/Surf_antigen"/>
</dbReference>
<name>A0A0M0HR48_VIBNE</name>
<dbReference type="Proteomes" id="UP000037515">
    <property type="component" value="Unassembled WGS sequence"/>
</dbReference>
<dbReference type="EMBL" id="LHPJ01000005">
    <property type="protein sequence ID" value="KOO04529.1"/>
    <property type="molecule type" value="Genomic_DNA"/>
</dbReference>
<dbReference type="AlphaFoldDB" id="A0A0M0HR48"/>
<evidence type="ECO:0000256" key="3">
    <source>
        <dbReference type="SAM" id="SignalP"/>
    </source>
</evidence>
<dbReference type="Pfam" id="PF05433">
    <property type="entry name" value="Rick_17kDa_Anti"/>
    <property type="match status" value="1"/>
</dbReference>
<evidence type="ECO:0000259" key="4">
    <source>
        <dbReference type="Pfam" id="PF05433"/>
    </source>
</evidence>